<name>A0ABD1X462_9LAMI</name>
<evidence type="ECO:0000313" key="2">
    <source>
        <dbReference type="Proteomes" id="UP001604277"/>
    </source>
</evidence>
<comment type="caution">
    <text evidence="1">The sequence shown here is derived from an EMBL/GenBank/DDBJ whole genome shotgun (WGS) entry which is preliminary data.</text>
</comment>
<keyword evidence="2" id="KW-1185">Reference proteome</keyword>
<protein>
    <submittedName>
        <fullName evidence="1">Uncharacterized protein</fullName>
    </submittedName>
</protein>
<dbReference type="AlphaFoldDB" id="A0ABD1X462"/>
<sequence length="108" mass="11983">MMRQAQSFSLVRFLHFKEIKINASSSILIDLRLHFSASFVTVSKHEKILGMSDVSSNLAFNDRRCQLWPSILSTGGIPEPTASGHRRLTTGKCRLGIHLAGSTCSHSR</sequence>
<reference evidence="2" key="1">
    <citation type="submission" date="2024-07" db="EMBL/GenBank/DDBJ databases">
        <title>Two chromosome-level genome assemblies of Korean endemic species Abeliophyllum distichum and Forsythia ovata (Oleaceae).</title>
        <authorList>
            <person name="Jang H."/>
        </authorList>
    </citation>
    <scope>NUCLEOTIDE SEQUENCE [LARGE SCALE GENOMIC DNA]</scope>
</reference>
<dbReference type="Proteomes" id="UP001604277">
    <property type="component" value="Unassembled WGS sequence"/>
</dbReference>
<proteinExistence type="predicted"/>
<accession>A0ABD1X462</accession>
<organism evidence="1 2">
    <name type="scientific">Forsythia ovata</name>
    <dbReference type="NCBI Taxonomy" id="205694"/>
    <lineage>
        <taxon>Eukaryota</taxon>
        <taxon>Viridiplantae</taxon>
        <taxon>Streptophyta</taxon>
        <taxon>Embryophyta</taxon>
        <taxon>Tracheophyta</taxon>
        <taxon>Spermatophyta</taxon>
        <taxon>Magnoliopsida</taxon>
        <taxon>eudicotyledons</taxon>
        <taxon>Gunneridae</taxon>
        <taxon>Pentapetalae</taxon>
        <taxon>asterids</taxon>
        <taxon>lamiids</taxon>
        <taxon>Lamiales</taxon>
        <taxon>Oleaceae</taxon>
        <taxon>Forsythieae</taxon>
        <taxon>Forsythia</taxon>
    </lineage>
</organism>
<evidence type="ECO:0000313" key="1">
    <source>
        <dbReference type="EMBL" id="KAL2556755.1"/>
    </source>
</evidence>
<dbReference type="EMBL" id="JBFOLJ010000001">
    <property type="protein sequence ID" value="KAL2556755.1"/>
    <property type="molecule type" value="Genomic_DNA"/>
</dbReference>
<gene>
    <name evidence="1" type="ORF">Fot_01494</name>
</gene>